<sequence length="81" mass="8980">MRLDLCKTFFHYPDMLSQLVISRVPVEGFGSLPDREALALLGAVIAPLLAILDACLILEGLPADRVVSLYREWPISSRVVK</sequence>
<comment type="caution">
    <text evidence="1">The sequence shown here is derived from an EMBL/GenBank/DDBJ whole genome shotgun (WGS) entry which is preliminary data.</text>
</comment>
<evidence type="ECO:0000313" key="1">
    <source>
        <dbReference type="EMBL" id="GAI63959.1"/>
    </source>
</evidence>
<dbReference type="AlphaFoldDB" id="X1S889"/>
<dbReference type="EMBL" id="BARW01000399">
    <property type="protein sequence ID" value="GAI63959.1"/>
    <property type="molecule type" value="Genomic_DNA"/>
</dbReference>
<gene>
    <name evidence="1" type="ORF">S12H4_01848</name>
</gene>
<proteinExistence type="predicted"/>
<protein>
    <submittedName>
        <fullName evidence="1">Uncharacterized protein</fullName>
    </submittedName>
</protein>
<name>X1S889_9ZZZZ</name>
<accession>X1S889</accession>
<organism evidence="1">
    <name type="scientific">marine sediment metagenome</name>
    <dbReference type="NCBI Taxonomy" id="412755"/>
    <lineage>
        <taxon>unclassified sequences</taxon>
        <taxon>metagenomes</taxon>
        <taxon>ecological metagenomes</taxon>
    </lineage>
</organism>
<reference evidence="1" key="1">
    <citation type="journal article" date="2014" name="Front. Microbiol.">
        <title>High frequency of phylogenetically diverse reductive dehalogenase-homologous genes in deep subseafloor sedimentary metagenomes.</title>
        <authorList>
            <person name="Kawai M."/>
            <person name="Futagami T."/>
            <person name="Toyoda A."/>
            <person name="Takaki Y."/>
            <person name="Nishi S."/>
            <person name="Hori S."/>
            <person name="Arai W."/>
            <person name="Tsubouchi T."/>
            <person name="Morono Y."/>
            <person name="Uchiyama I."/>
            <person name="Ito T."/>
            <person name="Fujiyama A."/>
            <person name="Inagaki F."/>
            <person name="Takami H."/>
        </authorList>
    </citation>
    <scope>NUCLEOTIDE SEQUENCE</scope>
    <source>
        <strain evidence="1">Expedition CK06-06</strain>
    </source>
</reference>